<accession>A0ABR7Y497</accession>
<evidence type="ECO:0000313" key="1">
    <source>
        <dbReference type="EMBL" id="MBD1426138.1"/>
    </source>
</evidence>
<dbReference type="EMBL" id="JACNYK010000002">
    <property type="protein sequence ID" value="MBD1426138.1"/>
    <property type="molecule type" value="Genomic_DNA"/>
</dbReference>
<gene>
    <name evidence="1" type="ORF">H8B17_11145</name>
</gene>
<name>A0ABR7Y497_9SPHI</name>
<proteinExistence type="predicted"/>
<sequence>MASSSHRTEMENSSLCECFYCLATFTSKEIIEWIDEPNGGETAICPKCGIDSVLGSKYPIADAVFLEEMNKYWF</sequence>
<reference evidence="1 2" key="1">
    <citation type="submission" date="2020-08" db="EMBL/GenBank/DDBJ databases">
        <title>Sphingobacterium sp. DN00404 isolated from aquaculture water.</title>
        <authorList>
            <person name="Zhang M."/>
        </authorList>
    </citation>
    <scope>NUCLEOTIDE SEQUENCE [LARGE SCALE GENOMIC DNA]</scope>
    <source>
        <strain evidence="1 2">KCTC 32294</strain>
    </source>
</reference>
<protein>
    <recommendedName>
        <fullName evidence="3">Cytoplasmic protein</fullName>
    </recommendedName>
</protein>
<keyword evidence="2" id="KW-1185">Reference proteome</keyword>
<evidence type="ECO:0000313" key="2">
    <source>
        <dbReference type="Proteomes" id="UP000606494"/>
    </source>
</evidence>
<evidence type="ECO:0008006" key="3">
    <source>
        <dbReference type="Google" id="ProtNLM"/>
    </source>
</evidence>
<dbReference type="Proteomes" id="UP000606494">
    <property type="component" value="Unassembled WGS sequence"/>
</dbReference>
<organism evidence="1 2">
    <name type="scientific">Sphingobacterium arenae</name>
    <dbReference type="NCBI Taxonomy" id="1280598"/>
    <lineage>
        <taxon>Bacteria</taxon>
        <taxon>Pseudomonadati</taxon>
        <taxon>Bacteroidota</taxon>
        <taxon>Sphingobacteriia</taxon>
        <taxon>Sphingobacteriales</taxon>
        <taxon>Sphingobacteriaceae</taxon>
        <taxon>Sphingobacterium</taxon>
    </lineage>
</organism>
<comment type="caution">
    <text evidence="1">The sequence shown here is derived from an EMBL/GenBank/DDBJ whole genome shotgun (WGS) entry which is preliminary data.</text>
</comment>